<evidence type="ECO:0000313" key="2">
    <source>
        <dbReference type="Proteomes" id="UP000814128"/>
    </source>
</evidence>
<name>A0ACB8Q5U5_9AGAM</name>
<sequence length="136" mass="14306">MPFLPPGPSPPVPGTTPHPSSAGASATPGHPPVFGASPSLSAPTFVPAQATQQPPQPPALVLPNPALAQTNPDLRKKTDLKYPDANFSPEEKRAIHPRYYSAKDTLASASDPKTDGAQVPQEEARGKKRARAEDFL</sequence>
<proteinExistence type="predicted"/>
<dbReference type="EMBL" id="MU274025">
    <property type="protein sequence ID" value="KAI0027057.1"/>
    <property type="molecule type" value="Genomic_DNA"/>
</dbReference>
<gene>
    <name evidence="1" type="ORF">K488DRAFT_74844</name>
</gene>
<protein>
    <submittedName>
        <fullName evidence="1">Uncharacterized protein</fullName>
    </submittedName>
</protein>
<accession>A0ACB8Q5U5</accession>
<organism evidence="1 2">
    <name type="scientific">Vararia minispora EC-137</name>
    <dbReference type="NCBI Taxonomy" id="1314806"/>
    <lineage>
        <taxon>Eukaryota</taxon>
        <taxon>Fungi</taxon>
        <taxon>Dikarya</taxon>
        <taxon>Basidiomycota</taxon>
        <taxon>Agaricomycotina</taxon>
        <taxon>Agaricomycetes</taxon>
        <taxon>Russulales</taxon>
        <taxon>Lachnocladiaceae</taxon>
        <taxon>Vararia</taxon>
    </lineage>
</organism>
<dbReference type="Proteomes" id="UP000814128">
    <property type="component" value="Unassembled WGS sequence"/>
</dbReference>
<reference evidence="1" key="1">
    <citation type="submission" date="2021-02" db="EMBL/GenBank/DDBJ databases">
        <authorList>
            <consortium name="DOE Joint Genome Institute"/>
            <person name="Ahrendt S."/>
            <person name="Looney B.P."/>
            <person name="Miyauchi S."/>
            <person name="Morin E."/>
            <person name="Drula E."/>
            <person name="Courty P.E."/>
            <person name="Chicoki N."/>
            <person name="Fauchery L."/>
            <person name="Kohler A."/>
            <person name="Kuo A."/>
            <person name="Labutti K."/>
            <person name="Pangilinan J."/>
            <person name="Lipzen A."/>
            <person name="Riley R."/>
            <person name="Andreopoulos W."/>
            <person name="He G."/>
            <person name="Johnson J."/>
            <person name="Barry K.W."/>
            <person name="Grigoriev I.V."/>
            <person name="Nagy L."/>
            <person name="Hibbett D."/>
            <person name="Henrissat B."/>
            <person name="Matheny P.B."/>
            <person name="Labbe J."/>
            <person name="Martin F."/>
        </authorList>
    </citation>
    <scope>NUCLEOTIDE SEQUENCE</scope>
    <source>
        <strain evidence="1">EC-137</strain>
    </source>
</reference>
<keyword evidence="2" id="KW-1185">Reference proteome</keyword>
<reference evidence="1" key="2">
    <citation type="journal article" date="2022" name="New Phytol.">
        <title>Evolutionary transition to the ectomycorrhizal habit in the genomes of a hyperdiverse lineage of mushroom-forming fungi.</title>
        <authorList>
            <person name="Looney B."/>
            <person name="Miyauchi S."/>
            <person name="Morin E."/>
            <person name="Drula E."/>
            <person name="Courty P.E."/>
            <person name="Kohler A."/>
            <person name="Kuo A."/>
            <person name="LaButti K."/>
            <person name="Pangilinan J."/>
            <person name="Lipzen A."/>
            <person name="Riley R."/>
            <person name="Andreopoulos W."/>
            <person name="He G."/>
            <person name="Johnson J."/>
            <person name="Nolan M."/>
            <person name="Tritt A."/>
            <person name="Barry K.W."/>
            <person name="Grigoriev I.V."/>
            <person name="Nagy L.G."/>
            <person name="Hibbett D."/>
            <person name="Henrissat B."/>
            <person name="Matheny P.B."/>
            <person name="Labbe J."/>
            <person name="Martin F.M."/>
        </authorList>
    </citation>
    <scope>NUCLEOTIDE SEQUENCE</scope>
    <source>
        <strain evidence="1">EC-137</strain>
    </source>
</reference>
<evidence type="ECO:0000313" key="1">
    <source>
        <dbReference type="EMBL" id="KAI0027057.1"/>
    </source>
</evidence>
<comment type="caution">
    <text evidence="1">The sequence shown here is derived from an EMBL/GenBank/DDBJ whole genome shotgun (WGS) entry which is preliminary data.</text>
</comment>